<evidence type="ECO:0000313" key="3">
    <source>
        <dbReference type="Proteomes" id="UP000276133"/>
    </source>
</evidence>
<dbReference type="InterPro" id="IPR036706">
    <property type="entry name" value="VOMI_sf"/>
</dbReference>
<accession>A0A3M7P2Y5</accession>
<sequence>MVLNGSCREYSTVIGSDRHTNWGDWHEPVFCPPYSFAVGIDIKFERLQFAGDDTHLNAIRLTCDDVASTKIQSGEGAFGKWFTETSKKRSIGADSSYNNSARLLSIGKYLPKILKAMGKAAKLAQYILEEEPTNGCDDLGKFTGFKFIAEPPISGDDTAGNMVSMFCEGGDQVWFNIQYFGKNLKETRKNCPDEQAICGIRTQIEPKINGDDTALNNVDFYCCKNYYKFFNIATKRVLDSDFNKKVYTLDNNDSPHQRWEIIEHDQKYFSLKNAKTGLILDSNHNGNVYTNPNYGNDYQKWFFDDKNRVVNKATNRALDSNFEGSVYTFPPNDSDHQLWFRR</sequence>
<dbReference type="Pfam" id="PF14200">
    <property type="entry name" value="RicinB_lectin_2"/>
    <property type="match status" value="1"/>
</dbReference>
<dbReference type="AlphaFoldDB" id="A0A3M7P2Y5"/>
<dbReference type="Gene3D" id="2.80.10.50">
    <property type="match status" value="1"/>
</dbReference>
<evidence type="ECO:0000313" key="2">
    <source>
        <dbReference type="EMBL" id="RMZ93471.1"/>
    </source>
</evidence>
<dbReference type="PANTHER" id="PTHR18841">
    <property type="entry name" value="VITELLINE MEMBRANE OUTER LAYER PROTEIN I-RELATED"/>
    <property type="match status" value="1"/>
</dbReference>
<evidence type="ECO:0000259" key="1">
    <source>
        <dbReference type="SMART" id="SM00458"/>
    </source>
</evidence>
<dbReference type="EMBL" id="REGN01013773">
    <property type="protein sequence ID" value="RMZ93471.1"/>
    <property type="molecule type" value="Genomic_DNA"/>
</dbReference>
<dbReference type="PANTHER" id="PTHR18841:SF0">
    <property type="entry name" value="VITELLINE MEMBRANE OUTER LAYER 1 HOMOLOG A-RELATED"/>
    <property type="match status" value="1"/>
</dbReference>
<dbReference type="SMART" id="SM00458">
    <property type="entry name" value="RICIN"/>
    <property type="match status" value="1"/>
</dbReference>
<proteinExistence type="predicted"/>
<dbReference type="InterPro" id="IPR005515">
    <property type="entry name" value="VOMI"/>
</dbReference>
<dbReference type="SUPFAM" id="SSF51092">
    <property type="entry name" value="Vitelline membrane outer protein-I (VMO-I)"/>
    <property type="match status" value="2"/>
</dbReference>
<name>A0A3M7P2Y5_BRAPC</name>
<dbReference type="OrthoDB" id="10047138at2759"/>
<comment type="caution">
    <text evidence="2">The sequence shown here is derived from an EMBL/GenBank/DDBJ whole genome shotgun (WGS) entry which is preliminary data.</text>
</comment>
<dbReference type="InterPro" id="IPR035992">
    <property type="entry name" value="Ricin_B-like_lectins"/>
</dbReference>
<dbReference type="Gene3D" id="2.100.10.20">
    <property type="entry name" value="Vitelline membrane outer layer protein I (VOMI)"/>
    <property type="match status" value="1"/>
</dbReference>
<gene>
    <name evidence="2" type="ORF">BpHYR1_052988</name>
</gene>
<dbReference type="GO" id="GO:0005615">
    <property type="term" value="C:extracellular space"/>
    <property type="evidence" value="ECO:0007669"/>
    <property type="project" value="TreeGrafter"/>
</dbReference>
<dbReference type="Proteomes" id="UP000276133">
    <property type="component" value="Unassembled WGS sequence"/>
</dbReference>
<keyword evidence="3" id="KW-1185">Reference proteome</keyword>
<dbReference type="PROSITE" id="PS50231">
    <property type="entry name" value="RICIN_B_LECTIN"/>
    <property type="match status" value="1"/>
</dbReference>
<dbReference type="STRING" id="10195.A0A3M7P2Y5"/>
<feature type="domain" description="Ricin B lectin" evidence="1">
    <location>
        <begin position="226"/>
        <end position="342"/>
    </location>
</feature>
<protein>
    <submittedName>
        <fullName evidence="2">Vitelline membrane outer layer 1-like</fullName>
    </submittedName>
</protein>
<reference evidence="2 3" key="1">
    <citation type="journal article" date="2018" name="Sci. Rep.">
        <title>Genomic signatures of local adaptation to the degree of environmental predictability in rotifers.</title>
        <authorList>
            <person name="Franch-Gras L."/>
            <person name="Hahn C."/>
            <person name="Garcia-Roger E.M."/>
            <person name="Carmona M.J."/>
            <person name="Serra M."/>
            <person name="Gomez A."/>
        </authorList>
    </citation>
    <scope>NUCLEOTIDE SEQUENCE [LARGE SCALE GENOMIC DNA]</scope>
    <source>
        <strain evidence="2">HYR1</strain>
    </source>
</reference>
<dbReference type="CDD" id="cd23415">
    <property type="entry name" value="beta-trefoil_Ricin_AH"/>
    <property type="match status" value="1"/>
</dbReference>
<dbReference type="InterPro" id="IPR000772">
    <property type="entry name" value="Ricin_B_lectin"/>
</dbReference>
<dbReference type="Pfam" id="PF03762">
    <property type="entry name" value="VOMI"/>
    <property type="match status" value="2"/>
</dbReference>
<dbReference type="SUPFAM" id="SSF50370">
    <property type="entry name" value="Ricin B-like lectins"/>
    <property type="match status" value="1"/>
</dbReference>
<organism evidence="2 3">
    <name type="scientific">Brachionus plicatilis</name>
    <name type="common">Marine rotifer</name>
    <name type="synonym">Brachionus muelleri</name>
    <dbReference type="NCBI Taxonomy" id="10195"/>
    <lineage>
        <taxon>Eukaryota</taxon>
        <taxon>Metazoa</taxon>
        <taxon>Spiralia</taxon>
        <taxon>Gnathifera</taxon>
        <taxon>Rotifera</taxon>
        <taxon>Eurotatoria</taxon>
        <taxon>Monogononta</taxon>
        <taxon>Pseudotrocha</taxon>
        <taxon>Ploima</taxon>
        <taxon>Brachionidae</taxon>
        <taxon>Brachionus</taxon>
    </lineage>
</organism>